<dbReference type="EMBL" id="KC954774">
    <property type="protein sequence ID" value="AIA64719.1"/>
    <property type="molecule type" value="Genomic_DNA"/>
</dbReference>
<organism evidence="1 2">
    <name type="scientific">Cronobacter phage CR8</name>
    <dbReference type="NCBI Taxonomy" id="1327934"/>
    <lineage>
        <taxon>Viruses</taxon>
        <taxon>Duplodnaviria</taxon>
        <taxon>Heunggongvirae</taxon>
        <taxon>Uroviricota</taxon>
        <taxon>Caudoviricetes</taxon>
        <taxon>Vequintavirinae</taxon>
        <taxon>Certrevirus</taxon>
        <taxon>Certrevirus CR8</taxon>
    </lineage>
</organism>
<proteinExistence type="predicted"/>
<reference evidence="1 2" key="1">
    <citation type="submission" date="2013-04" db="EMBL/GenBank/DDBJ databases">
        <title>Complete Genome Sequence of Cronobacter sakazakii Bacteriophage CR8.</title>
        <authorList>
            <person name="Kim Y."/>
            <person name="Shin H."/>
            <person name="Ryu S."/>
        </authorList>
    </citation>
    <scope>NUCLEOTIDE SEQUENCE [LARGE SCALE GENOMIC DNA]</scope>
</reference>
<dbReference type="GeneID" id="19686940"/>
<dbReference type="RefSeq" id="YP_009042426.1">
    <property type="nucleotide sequence ID" value="NC_024354.1"/>
</dbReference>
<dbReference type="Proteomes" id="UP000026984">
    <property type="component" value="Segment"/>
</dbReference>
<evidence type="ECO:0000313" key="2">
    <source>
        <dbReference type="Proteomes" id="UP000026984"/>
    </source>
</evidence>
<gene>
    <name evidence="1" type="ORF">CR8_189</name>
</gene>
<sequence length="132" mass="14504">MGQKRSANDALRAAQLNELRYDATTGVVMGLNGMLGPKGDTGVSGVSGTPGPMGISTELYVLSYAGLPFKVRLKPETFAMIEDATQLNGDELSFIKVVDESEWKSIREAWAEEWNKRQAYRAFDLGEIMPDE</sequence>
<dbReference type="KEGG" id="vg:19686940"/>
<protein>
    <submittedName>
        <fullName evidence="1">Uncharacterized protein</fullName>
    </submittedName>
</protein>
<keyword evidence="2" id="KW-1185">Reference proteome</keyword>
<accession>A0A060AH55</accession>
<name>A0A060AH55_9CAUD</name>
<evidence type="ECO:0000313" key="1">
    <source>
        <dbReference type="EMBL" id="AIA64719.1"/>
    </source>
</evidence>